<comment type="caution">
    <text evidence="6">The sequence shown here is derived from an EMBL/GenBank/DDBJ whole genome shotgun (WGS) entry which is preliminary data.</text>
</comment>
<evidence type="ECO:0000313" key="7">
    <source>
        <dbReference type="Proteomes" id="UP000009874"/>
    </source>
</evidence>
<keyword evidence="7" id="KW-1185">Reference proteome</keyword>
<dbReference type="HOGENOM" id="CLU_004121_1_7_4"/>
<dbReference type="eggNOG" id="COG4253">
    <property type="taxonomic scope" value="Bacteria"/>
</dbReference>
<dbReference type="InterPro" id="IPR037026">
    <property type="entry name" value="Vgr_OB-fold_dom_sf"/>
</dbReference>
<evidence type="ECO:0000259" key="4">
    <source>
        <dbReference type="Pfam" id="PF10106"/>
    </source>
</evidence>
<dbReference type="Pfam" id="PF05954">
    <property type="entry name" value="Phage_GPD"/>
    <property type="match status" value="1"/>
</dbReference>
<accession>K9D9L6</accession>
<dbReference type="Gene3D" id="3.55.50.10">
    <property type="entry name" value="Baseplate protein-like domains"/>
    <property type="match status" value="1"/>
</dbReference>
<feature type="domain" description="DUF2345" evidence="4">
    <location>
        <begin position="649"/>
        <end position="794"/>
    </location>
</feature>
<dbReference type="RefSeq" id="WP_005669456.1">
    <property type="nucleotide sequence ID" value="NZ_JH992924.1"/>
</dbReference>
<sequence length="889" mass="98831">MTQARRFLHDLIHDRQHNRILRLSFPNNDAPASKFVVNRIVAIESLSRNFEFTVELLSDDDSVAFKEVQGKLINIELVRRDGGLRYFSGYIFTFRRHHSDGGFTIYEATLGPWLKFLSLRKDSYLFHNQTLREQTESIFQDYGTYAQWDWNVTGDDPKMTEACQFNETDFNYLSRRWEAAGLYYWYEHYPTGHKLIVSSDSMHAPVLDGGPQVRFHSEGNSLEEDAVDHWSPIRRVTPSTLALNSFNFKDPRPCSVVLPTLNQQGKVPEIESYEYSGAYAFRNSQDGDTQCRIRLEEIEATAKHVEGAGNNRFLMPGRWFQLVDHFKHNVLRHGNKVGNDNFLLLSVHHTATNNYLQQPDEKIQYRNRFVCTRKNVKWRPGRNFNSTDTKIVGPQTAIVVGPSGPDSIYTDEYGRVRVQFHWDRAGSNDERSSAWLRVSSSWAGAELGATAIPRVGTEVIVQWLDGSPDRPIITGAVFNERNMPPWSTPTQRALTGFRSRELAPSSGNSPVGRSNHLILDDTNKEIQAQLKSDHLQSQLSLGYIKRIENNRGRTDARGEGWELRTDGHGAIRAAKGMLVTTEARMNARGPIKSMEEAVENLDAAIKQQQSLAKSAEENGTYEADGNQCEVAHILQEESDSIRGTNANPSNSPELTKPHLIVSSAAGISTSTTTDTHISSGRHTAITTGRSFSLAAGENIFASVRHAFRLFVQQAGIKMVAAAGDIDVKALSNSIKILAKLEINQSANQITITAKEELVINGGGSFAKFSAGSIEIGTSGTLIAHAATHSFPGPKTLNVSSALTNAKLGNSMLREQLLSELVKNTSWVEFKLIDSDGPIPNERFILTDPSGNKHVGNVDNIGTARIEQLPAGRCNVEFPELGVAIEVLSA</sequence>
<gene>
    <name evidence="6" type="ORF">HMPREF9710_04030</name>
</gene>
<feature type="domain" description="Putative type VI secretion system Rhs element associated Vgr" evidence="5">
    <location>
        <begin position="512"/>
        <end position="615"/>
    </location>
</feature>
<dbReference type="Pfam" id="PF13296">
    <property type="entry name" value="T6SS_Vgr"/>
    <property type="match status" value="1"/>
</dbReference>
<evidence type="ECO:0000313" key="6">
    <source>
        <dbReference type="EMBL" id="EKU80863.1"/>
    </source>
</evidence>
<dbReference type="Proteomes" id="UP000009874">
    <property type="component" value="Unassembled WGS sequence"/>
</dbReference>
<name>K9D9L6_9BURK</name>
<organism evidence="6 7">
    <name type="scientific">Massilia timonae CCUG 45783</name>
    <dbReference type="NCBI Taxonomy" id="883126"/>
    <lineage>
        <taxon>Bacteria</taxon>
        <taxon>Pseudomonadati</taxon>
        <taxon>Pseudomonadota</taxon>
        <taxon>Betaproteobacteria</taxon>
        <taxon>Burkholderiales</taxon>
        <taxon>Oxalobacteraceae</taxon>
        <taxon>Telluria group</taxon>
        <taxon>Massilia</taxon>
    </lineage>
</organism>
<dbReference type="InterPro" id="IPR006533">
    <property type="entry name" value="T6SS_Vgr_RhsGE"/>
</dbReference>
<dbReference type="InterPro" id="IPR017847">
    <property type="entry name" value="T6SS_RhsGE_Vgr_subset"/>
</dbReference>
<comment type="similarity">
    <text evidence="1">Belongs to the VgrG protein family.</text>
</comment>
<reference evidence="6 7" key="1">
    <citation type="submission" date="2012-09" db="EMBL/GenBank/DDBJ databases">
        <title>The Genome Sequence of Massilia timonae CCUG 45783.</title>
        <authorList>
            <consortium name="The Broad Institute Genome Sequencing Platform"/>
            <person name="Earl A."/>
            <person name="Ward D."/>
            <person name="Feldgarden M."/>
            <person name="Gevers D."/>
            <person name="Huys G."/>
            <person name="Walker B."/>
            <person name="Young S.K."/>
            <person name="Zeng Q."/>
            <person name="Gargeya S."/>
            <person name="Fitzgerald M."/>
            <person name="Haas B."/>
            <person name="Abouelleil A."/>
            <person name="Alvarado L."/>
            <person name="Arachchi H.M."/>
            <person name="Berlin A.M."/>
            <person name="Chapman S.B."/>
            <person name="Goldberg J."/>
            <person name="Griggs A."/>
            <person name="Gujja S."/>
            <person name="Hansen M."/>
            <person name="Howarth C."/>
            <person name="Imamovic A."/>
            <person name="Larimer J."/>
            <person name="McCowen C."/>
            <person name="Montmayeur A."/>
            <person name="Murphy C."/>
            <person name="Neiman D."/>
            <person name="Pearson M."/>
            <person name="Priest M."/>
            <person name="Roberts A."/>
            <person name="Saif S."/>
            <person name="Shea T."/>
            <person name="Sisk P."/>
            <person name="Sykes S."/>
            <person name="Wortman J."/>
            <person name="Nusbaum C."/>
            <person name="Birren B."/>
        </authorList>
    </citation>
    <scope>NUCLEOTIDE SEQUENCE [LARGE SCALE GENOMIC DNA]</scope>
    <source>
        <strain evidence="6 7">CCUG 45783</strain>
    </source>
</reference>
<dbReference type="SUPFAM" id="SSF69349">
    <property type="entry name" value="Phage fibre proteins"/>
    <property type="match status" value="1"/>
</dbReference>
<dbReference type="AlphaFoldDB" id="K9D9L6"/>
<dbReference type="Gene3D" id="4.10.220.110">
    <property type="match status" value="1"/>
</dbReference>
<proteinExistence type="inferred from homology"/>
<dbReference type="InterPro" id="IPR006531">
    <property type="entry name" value="Gp5/Vgr_OB"/>
</dbReference>
<dbReference type="EMBL" id="AGZI01000049">
    <property type="protein sequence ID" value="EKU80863.1"/>
    <property type="molecule type" value="Genomic_DNA"/>
</dbReference>
<dbReference type="Pfam" id="PF04717">
    <property type="entry name" value="Phage_base_V"/>
    <property type="match status" value="1"/>
</dbReference>
<dbReference type="Gene3D" id="2.30.110.50">
    <property type="match status" value="1"/>
</dbReference>
<dbReference type="InterPro" id="IPR018769">
    <property type="entry name" value="VgrG2_DUF2345"/>
</dbReference>
<keyword evidence="2" id="KW-0175">Coiled coil</keyword>
<dbReference type="Pfam" id="PF10106">
    <property type="entry name" value="DUF2345"/>
    <property type="match status" value="1"/>
</dbReference>
<dbReference type="OrthoDB" id="1907165at2"/>
<feature type="coiled-coil region" evidence="2">
    <location>
        <begin position="591"/>
        <end position="618"/>
    </location>
</feature>
<evidence type="ECO:0000256" key="2">
    <source>
        <dbReference type="SAM" id="Coils"/>
    </source>
</evidence>
<dbReference type="PATRIC" id="fig|883126.3.peg.4059"/>
<dbReference type="SUPFAM" id="SSF69279">
    <property type="entry name" value="Phage tail proteins"/>
    <property type="match status" value="2"/>
</dbReference>
<dbReference type="eggNOG" id="COG3501">
    <property type="taxonomic scope" value="Bacteria"/>
</dbReference>
<dbReference type="SUPFAM" id="SSF69255">
    <property type="entry name" value="gp5 N-terminal domain-like"/>
    <property type="match status" value="1"/>
</dbReference>
<protein>
    <submittedName>
        <fullName evidence="6">Type VI secretion system Vgr family protein</fullName>
    </submittedName>
</protein>
<feature type="domain" description="Gp5/Type VI secretion system Vgr protein OB-fold" evidence="3">
    <location>
        <begin position="411"/>
        <end position="478"/>
    </location>
</feature>
<dbReference type="NCBIfam" id="TIGR01646">
    <property type="entry name" value="vgr_GE"/>
    <property type="match status" value="1"/>
</dbReference>
<evidence type="ECO:0000256" key="1">
    <source>
        <dbReference type="ARBA" id="ARBA00005558"/>
    </source>
</evidence>
<evidence type="ECO:0000259" key="5">
    <source>
        <dbReference type="Pfam" id="PF13296"/>
    </source>
</evidence>
<evidence type="ECO:0000259" key="3">
    <source>
        <dbReference type="Pfam" id="PF04717"/>
    </source>
</evidence>
<dbReference type="NCBIfam" id="TIGR03361">
    <property type="entry name" value="VI_Rhs_Vgr"/>
    <property type="match status" value="1"/>
</dbReference>
<dbReference type="InterPro" id="IPR028244">
    <property type="entry name" value="T6SS_Rhs_Vgr_dom"/>
</dbReference>
<dbReference type="Gene3D" id="2.40.50.230">
    <property type="entry name" value="Gp5 N-terminal domain"/>
    <property type="match status" value="1"/>
</dbReference>